<keyword evidence="8 10" id="KW-0472">Membrane</keyword>
<comment type="subcellular location">
    <subcellularLocation>
        <location evidence="10">Cell membrane</location>
        <topology evidence="10">Multi-pass membrane protein</topology>
    </subcellularLocation>
</comment>
<evidence type="ECO:0000256" key="11">
    <source>
        <dbReference type="SAM" id="MobiDB-lite"/>
    </source>
</evidence>
<evidence type="ECO:0000256" key="4">
    <source>
        <dbReference type="ARBA" id="ARBA00022573"/>
    </source>
</evidence>
<dbReference type="AlphaFoldDB" id="A0A1H2RWZ6"/>
<keyword evidence="2 10" id="KW-0813">Transport</keyword>
<gene>
    <name evidence="10" type="primary">cbiN</name>
    <name evidence="12" type="ORF">SAMN05421783_102207</name>
</gene>
<protein>
    <recommendedName>
        <fullName evidence="10">Cobalt transport protein CbiN</fullName>
    </recommendedName>
    <alternativeName>
        <fullName evidence="10">Energy-coupling factor transporter probable substrate-capture protein CbiN</fullName>
        <shortName evidence="10">ECF transporter S component CbiN</shortName>
    </alternativeName>
</protein>
<keyword evidence="6 10" id="KW-1133">Transmembrane helix</keyword>
<keyword evidence="3 10" id="KW-1003">Cell membrane</keyword>
<dbReference type="HAMAP" id="MF_00330">
    <property type="entry name" value="CbiN"/>
    <property type="match status" value="1"/>
</dbReference>
<dbReference type="Proteomes" id="UP000198816">
    <property type="component" value="Unassembled WGS sequence"/>
</dbReference>
<keyword evidence="7 10" id="KW-0406">Ion transport</keyword>
<dbReference type="GO" id="GO:0009236">
    <property type="term" value="P:cobalamin biosynthetic process"/>
    <property type="evidence" value="ECO:0007669"/>
    <property type="project" value="UniProtKB-UniRule"/>
</dbReference>
<evidence type="ECO:0000313" key="13">
    <source>
        <dbReference type="Proteomes" id="UP000198816"/>
    </source>
</evidence>
<dbReference type="PANTHER" id="PTHR38662:SF1">
    <property type="entry name" value="COBALT TRANSPORT PROTEIN CBIN"/>
    <property type="match status" value="1"/>
</dbReference>
<keyword evidence="5 10" id="KW-0812">Transmembrane</keyword>
<accession>A0A1H2RWZ6</accession>
<keyword evidence="9 10" id="KW-0170">Cobalt</keyword>
<evidence type="ECO:0000256" key="7">
    <source>
        <dbReference type="ARBA" id="ARBA00023065"/>
    </source>
</evidence>
<feature type="region of interest" description="Disordered" evidence="11">
    <location>
        <begin position="90"/>
        <end position="116"/>
    </location>
</feature>
<organism evidence="12 13">
    <name type="scientific">Thiocapsa roseopersicina</name>
    <dbReference type="NCBI Taxonomy" id="1058"/>
    <lineage>
        <taxon>Bacteria</taxon>
        <taxon>Pseudomonadati</taxon>
        <taxon>Pseudomonadota</taxon>
        <taxon>Gammaproteobacteria</taxon>
        <taxon>Chromatiales</taxon>
        <taxon>Chromatiaceae</taxon>
        <taxon>Thiocapsa</taxon>
    </lineage>
</organism>
<dbReference type="EMBL" id="FNNZ01000002">
    <property type="protein sequence ID" value="SDW23996.1"/>
    <property type="molecule type" value="Genomic_DNA"/>
</dbReference>
<comment type="subunit">
    <text evidence="10">Forms an energy-coupling factor (ECF) transporter complex composed of an ATP-binding protein (A component, CbiO), a transmembrane protein (T component, CbiQ) and 2 possible substrate-capture proteins (S components, CbiM and CbiN) of unknown stoichimetry.</text>
</comment>
<comment type="similarity">
    <text evidence="10">Belongs to the CbiN family.</text>
</comment>
<name>A0A1H2RWZ6_THIRO</name>
<evidence type="ECO:0000256" key="6">
    <source>
        <dbReference type="ARBA" id="ARBA00022989"/>
    </source>
</evidence>
<dbReference type="NCBIfam" id="NF002780">
    <property type="entry name" value="PRK02898.1"/>
    <property type="match status" value="1"/>
</dbReference>
<dbReference type="RefSeq" id="WP_093028239.1">
    <property type="nucleotide sequence ID" value="NZ_FNNZ01000002.1"/>
</dbReference>
<dbReference type="GO" id="GO:0015087">
    <property type="term" value="F:cobalt ion transmembrane transporter activity"/>
    <property type="evidence" value="ECO:0007669"/>
    <property type="project" value="UniProtKB-UniRule"/>
</dbReference>
<comment type="pathway">
    <text evidence="10">Cofactor biosynthesis; adenosylcobalamin biosynthesis.</text>
</comment>
<evidence type="ECO:0000256" key="10">
    <source>
        <dbReference type="HAMAP-Rule" id="MF_00330"/>
    </source>
</evidence>
<comment type="function">
    <text evidence="10">Part of the energy-coupling factor (ECF) transporter complex CbiMNOQ involved in cobalt import.</text>
</comment>
<dbReference type="STRING" id="1058.SAMN05421783_102207"/>
<dbReference type="UniPathway" id="UPA00148"/>
<keyword evidence="1 10" id="KW-0171">Cobalt transport</keyword>
<dbReference type="NCBIfam" id="TIGR01165">
    <property type="entry name" value="cbiN"/>
    <property type="match status" value="1"/>
</dbReference>
<evidence type="ECO:0000256" key="1">
    <source>
        <dbReference type="ARBA" id="ARBA00022426"/>
    </source>
</evidence>
<keyword evidence="4 10" id="KW-0169">Cobalamin biosynthesis</keyword>
<sequence>MTRTNLILLGLVLVLAVMPLLLPVTGELAEPFSGTDGQAQAAISEAHPDYRPWFEPLWEPPSGEIESLLFTLQAALGAGLLGFYLGLRRGQSRPSERVDARSSGARPSRTSADAPD</sequence>
<dbReference type="GO" id="GO:0005886">
    <property type="term" value="C:plasma membrane"/>
    <property type="evidence" value="ECO:0007669"/>
    <property type="project" value="UniProtKB-SubCell"/>
</dbReference>
<dbReference type="PANTHER" id="PTHR38662">
    <property type="entry name" value="COBALT TRANSPORT PROTEIN CBIN"/>
    <property type="match status" value="1"/>
</dbReference>
<evidence type="ECO:0000256" key="2">
    <source>
        <dbReference type="ARBA" id="ARBA00022448"/>
    </source>
</evidence>
<dbReference type="OrthoDB" id="1551318at2"/>
<evidence type="ECO:0000256" key="9">
    <source>
        <dbReference type="ARBA" id="ARBA00023285"/>
    </source>
</evidence>
<feature type="transmembrane region" description="Helical" evidence="10">
    <location>
        <begin position="67"/>
        <end position="87"/>
    </location>
</feature>
<evidence type="ECO:0000256" key="8">
    <source>
        <dbReference type="ARBA" id="ARBA00023136"/>
    </source>
</evidence>
<dbReference type="Pfam" id="PF02553">
    <property type="entry name" value="CbiN"/>
    <property type="match status" value="1"/>
</dbReference>
<evidence type="ECO:0000256" key="3">
    <source>
        <dbReference type="ARBA" id="ARBA00022475"/>
    </source>
</evidence>
<evidence type="ECO:0000313" key="12">
    <source>
        <dbReference type="EMBL" id="SDW23996.1"/>
    </source>
</evidence>
<evidence type="ECO:0000256" key="5">
    <source>
        <dbReference type="ARBA" id="ARBA00022692"/>
    </source>
</evidence>
<proteinExistence type="inferred from homology"/>
<keyword evidence="13" id="KW-1185">Reference proteome</keyword>
<comment type="caution">
    <text evidence="10">Lacks conserved residue(s) required for the propagation of feature annotation.</text>
</comment>
<reference evidence="13" key="1">
    <citation type="submission" date="2016-10" db="EMBL/GenBank/DDBJ databases">
        <authorList>
            <person name="Varghese N."/>
            <person name="Submissions S."/>
        </authorList>
    </citation>
    <scope>NUCLEOTIDE SEQUENCE [LARGE SCALE GENOMIC DNA]</scope>
    <source>
        <strain evidence="13">DSM 217</strain>
    </source>
</reference>
<dbReference type="InterPro" id="IPR003705">
    <property type="entry name" value="CbiN"/>
</dbReference>